<reference evidence="2" key="1">
    <citation type="submission" date="2021-12" db="EMBL/GenBank/DDBJ databases">
        <authorList>
            <person name="King R."/>
        </authorList>
    </citation>
    <scope>NUCLEOTIDE SEQUENCE</scope>
</reference>
<feature type="compositionally biased region" description="Polar residues" evidence="1">
    <location>
        <begin position="182"/>
        <end position="204"/>
    </location>
</feature>
<feature type="compositionally biased region" description="Polar residues" evidence="1">
    <location>
        <begin position="145"/>
        <end position="158"/>
    </location>
</feature>
<dbReference type="PANTHER" id="PTHR21520:SF2">
    <property type="entry name" value="GLUTAMATE-RICH PROTEIN 2"/>
    <property type="match status" value="1"/>
</dbReference>
<evidence type="ECO:0000313" key="2">
    <source>
        <dbReference type="EMBL" id="CAH0394840.1"/>
    </source>
</evidence>
<dbReference type="EMBL" id="OU963869">
    <property type="protein sequence ID" value="CAH0394840.1"/>
    <property type="molecule type" value="Genomic_DNA"/>
</dbReference>
<evidence type="ECO:0000313" key="3">
    <source>
        <dbReference type="Proteomes" id="UP001152759"/>
    </source>
</evidence>
<name>A0A9P0AHR7_BEMTA</name>
<keyword evidence="3" id="KW-1185">Reference proteome</keyword>
<proteinExistence type="predicted"/>
<protein>
    <recommendedName>
        <fullName evidence="4">Glutamate-rich protein 2</fullName>
    </recommendedName>
</protein>
<feature type="compositionally biased region" description="Acidic residues" evidence="1">
    <location>
        <begin position="93"/>
        <end position="114"/>
    </location>
</feature>
<gene>
    <name evidence="2" type="ORF">BEMITA_LOCUS13092</name>
</gene>
<dbReference type="InterPro" id="IPR026703">
    <property type="entry name" value="ERICH2"/>
</dbReference>
<accession>A0A9P0AHR7</accession>
<dbReference type="SUPFAM" id="SSF48452">
    <property type="entry name" value="TPR-like"/>
    <property type="match status" value="1"/>
</dbReference>
<feature type="compositionally biased region" description="Basic and acidic residues" evidence="1">
    <location>
        <begin position="123"/>
        <end position="132"/>
    </location>
</feature>
<evidence type="ECO:0008006" key="4">
    <source>
        <dbReference type="Google" id="ProtNLM"/>
    </source>
</evidence>
<organism evidence="2 3">
    <name type="scientific">Bemisia tabaci</name>
    <name type="common">Sweetpotato whitefly</name>
    <name type="synonym">Aleurodes tabaci</name>
    <dbReference type="NCBI Taxonomy" id="7038"/>
    <lineage>
        <taxon>Eukaryota</taxon>
        <taxon>Metazoa</taxon>
        <taxon>Ecdysozoa</taxon>
        <taxon>Arthropoda</taxon>
        <taxon>Hexapoda</taxon>
        <taxon>Insecta</taxon>
        <taxon>Pterygota</taxon>
        <taxon>Neoptera</taxon>
        <taxon>Paraneoptera</taxon>
        <taxon>Hemiptera</taxon>
        <taxon>Sternorrhyncha</taxon>
        <taxon>Aleyrodoidea</taxon>
        <taxon>Aleyrodidae</taxon>
        <taxon>Aleyrodinae</taxon>
        <taxon>Bemisia</taxon>
    </lineage>
</organism>
<evidence type="ECO:0000256" key="1">
    <source>
        <dbReference type="SAM" id="MobiDB-lite"/>
    </source>
</evidence>
<sequence>MNDDEINGNSSTSEFSIGNISLSNDDVSEYTDADESISAPTELLSEFLSSVMMKNYHSAFKYCKLILQYEPNHSTAKEFLPLLQEKCNQNKDDNDDDTLDDSGDDTSDISDTESEGIYGSNEENSRSCHENGKMAPPKLLVKETTPPSTQDLSSSGTGSELERGGTTTSYSSLDGMAEIQYDQMNDESLSNTSLVESFQKESSM</sequence>
<dbReference type="Proteomes" id="UP001152759">
    <property type="component" value="Chromosome 8"/>
</dbReference>
<feature type="region of interest" description="Disordered" evidence="1">
    <location>
        <begin position="88"/>
        <end position="204"/>
    </location>
</feature>
<dbReference type="InterPro" id="IPR011990">
    <property type="entry name" value="TPR-like_helical_dom_sf"/>
</dbReference>
<dbReference type="AlphaFoldDB" id="A0A9P0AHR7"/>
<dbReference type="PANTHER" id="PTHR21520">
    <property type="entry name" value="GLUTAMATE-RICH PROTEIN 2"/>
    <property type="match status" value="1"/>
</dbReference>